<comment type="caution">
    <text evidence="1">The sequence shown here is derived from an EMBL/GenBank/DDBJ whole genome shotgun (WGS) entry which is preliminary data.</text>
</comment>
<reference evidence="1 2" key="1">
    <citation type="submission" date="2019-11" db="EMBL/GenBank/DDBJ databases">
        <title>Whole genome sequence of Oryza granulata.</title>
        <authorList>
            <person name="Li W."/>
        </authorList>
    </citation>
    <scope>NUCLEOTIDE SEQUENCE [LARGE SCALE GENOMIC DNA]</scope>
    <source>
        <strain evidence="2">cv. Menghai</strain>
        <tissue evidence="1">Leaf</tissue>
    </source>
</reference>
<gene>
    <name evidence="1" type="ORF">E2562_011434</name>
</gene>
<keyword evidence="2" id="KW-1185">Reference proteome</keyword>
<name>A0A6G1D203_9ORYZ</name>
<proteinExistence type="predicted"/>
<organism evidence="1 2">
    <name type="scientific">Oryza meyeriana var. granulata</name>
    <dbReference type="NCBI Taxonomy" id="110450"/>
    <lineage>
        <taxon>Eukaryota</taxon>
        <taxon>Viridiplantae</taxon>
        <taxon>Streptophyta</taxon>
        <taxon>Embryophyta</taxon>
        <taxon>Tracheophyta</taxon>
        <taxon>Spermatophyta</taxon>
        <taxon>Magnoliopsida</taxon>
        <taxon>Liliopsida</taxon>
        <taxon>Poales</taxon>
        <taxon>Poaceae</taxon>
        <taxon>BOP clade</taxon>
        <taxon>Oryzoideae</taxon>
        <taxon>Oryzeae</taxon>
        <taxon>Oryzinae</taxon>
        <taxon>Oryza</taxon>
        <taxon>Oryza meyeriana</taxon>
    </lineage>
</organism>
<evidence type="ECO:0000313" key="2">
    <source>
        <dbReference type="Proteomes" id="UP000479710"/>
    </source>
</evidence>
<dbReference type="EMBL" id="SPHZ02000007">
    <property type="protein sequence ID" value="KAF0906436.1"/>
    <property type="molecule type" value="Genomic_DNA"/>
</dbReference>
<protein>
    <submittedName>
        <fullName evidence="1">Uncharacterized protein</fullName>
    </submittedName>
</protein>
<dbReference type="Proteomes" id="UP000479710">
    <property type="component" value="Unassembled WGS sequence"/>
</dbReference>
<dbReference type="AlphaFoldDB" id="A0A6G1D203"/>
<sequence>MKLFVMYMNRINASMEIDAPNVFKGISSWKETCNSPVGGLFQDWEYGLSESDADGSCMSASGEMRLRGTHR</sequence>
<accession>A0A6G1D203</accession>
<evidence type="ECO:0000313" key="1">
    <source>
        <dbReference type="EMBL" id="KAF0906436.1"/>
    </source>
</evidence>